<reference evidence="1" key="1">
    <citation type="journal article" date="2018" name="Genome Biol.">
        <title>SKESA: strategic k-mer extension for scrupulous assemblies.</title>
        <authorList>
            <person name="Souvorov A."/>
            <person name="Agarwala R."/>
            <person name="Lipman D.J."/>
        </authorList>
    </citation>
    <scope>NUCLEOTIDE SEQUENCE</scope>
    <source>
        <strain evidence="1">Typhimurium</strain>
    </source>
</reference>
<reference evidence="1" key="2">
    <citation type="submission" date="2019-01" db="EMBL/GenBank/DDBJ databases">
        <authorList>
            <consortium name="NCBI Pathogen Detection Project"/>
        </authorList>
    </citation>
    <scope>NUCLEOTIDE SEQUENCE</scope>
    <source>
        <strain evidence="1">Typhimurium</strain>
    </source>
</reference>
<dbReference type="AlphaFoldDB" id="A0A5W6A1A0"/>
<accession>A0A5W6A1A0</accession>
<comment type="caution">
    <text evidence="1">The sequence shown here is derived from an EMBL/GenBank/DDBJ whole genome shotgun (WGS) entry which is preliminary data.</text>
</comment>
<sequence>MTKIHEKTKLHFIKTPHGVISKQFRHPALRGNEVNMDFNSLMEKAYEDYFNSLAEGKGALSFAKFVEVLS</sequence>
<proteinExistence type="predicted"/>
<dbReference type="EMBL" id="DAAOGX010000006">
    <property type="protein sequence ID" value="HAD3010956.1"/>
    <property type="molecule type" value="Genomic_DNA"/>
</dbReference>
<name>A0A5W6A1A0_SALTM</name>
<organism evidence="1">
    <name type="scientific">Salmonella typhimurium</name>
    <dbReference type="NCBI Taxonomy" id="90371"/>
    <lineage>
        <taxon>Bacteria</taxon>
        <taxon>Pseudomonadati</taxon>
        <taxon>Pseudomonadota</taxon>
        <taxon>Gammaproteobacteria</taxon>
        <taxon>Enterobacterales</taxon>
        <taxon>Enterobacteriaceae</taxon>
        <taxon>Salmonella</taxon>
    </lineage>
</organism>
<gene>
    <name evidence="1" type="ORF">G1O10_11265</name>
</gene>
<protein>
    <submittedName>
        <fullName evidence="1">Uncharacterized protein</fullName>
    </submittedName>
</protein>
<evidence type="ECO:0000313" key="1">
    <source>
        <dbReference type="EMBL" id="HAD3010956.1"/>
    </source>
</evidence>